<dbReference type="SMART" id="SM00729">
    <property type="entry name" value="Elp3"/>
    <property type="match status" value="1"/>
</dbReference>
<dbReference type="GO" id="GO:0051536">
    <property type="term" value="F:iron-sulfur cluster binding"/>
    <property type="evidence" value="ECO:0007669"/>
    <property type="project" value="UniProtKB-KW"/>
</dbReference>
<dbReference type="Proteomes" id="UP000191663">
    <property type="component" value="Unassembled WGS sequence"/>
</dbReference>
<keyword evidence="4" id="KW-0408">Iron</keyword>
<protein>
    <submittedName>
        <fullName evidence="8">B12-binding domain/radical SAM domain-containing protein</fullName>
    </submittedName>
</protein>
<dbReference type="PROSITE" id="PS51918">
    <property type="entry name" value="RADICAL_SAM"/>
    <property type="match status" value="1"/>
</dbReference>
<dbReference type="CDD" id="cd02068">
    <property type="entry name" value="radical_SAM_B12_BD"/>
    <property type="match status" value="1"/>
</dbReference>
<organism evidence="8 9">
    <name type="scientific">candidate division WOR-3 bacterium 4484_100</name>
    <dbReference type="NCBI Taxonomy" id="1936077"/>
    <lineage>
        <taxon>Bacteria</taxon>
        <taxon>Bacteria division WOR-3</taxon>
    </lineage>
</organism>
<evidence type="ECO:0000256" key="2">
    <source>
        <dbReference type="ARBA" id="ARBA00022691"/>
    </source>
</evidence>
<dbReference type="SUPFAM" id="SSF102114">
    <property type="entry name" value="Radical SAM enzymes"/>
    <property type="match status" value="1"/>
</dbReference>
<keyword evidence="3" id="KW-0479">Metal-binding</keyword>
<dbReference type="InterPro" id="IPR006158">
    <property type="entry name" value="Cobalamin-bd"/>
</dbReference>
<dbReference type="EMBL" id="MUKB01000026">
    <property type="protein sequence ID" value="OPX18274.1"/>
    <property type="molecule type" value="Genomic_DNA"/>
</dbReference>
<dbReference type="Pfam" id="PF02310">
    <property type="entry name" value="B12-binding"/>
    <property type="match status" value="1"/>
</dbReference>
<evidence type="ECO:0000313" key="8">
    <source>
        <dbReference type="EMBL" id="OPX18274.1"/>
    </source>
</evidence>
<keyword evidence="2" id="KW-0949">S-adenosyl-L-methionine</keyword>
<gene>
    <name evidence="8" type="ORF">BXT86_02135</name>
</gene>
<dbReference type="CDD" id="cd01335">
    <property type="entry name" value="Radical_SAM"/>
    <property type="match status" value="1"/>
</dbReference>
<dbReference type="Gene3D" id="3.80.30.20">
    <property type="entry name" value="tm_1862 like domain"/>
    <property type="match status" value="1"/>
</dbReference>
<dbReference type="PANTHER" id="PTHR43409:SF17">
    <property type="entry name" value="METHYLTHIOTRANSFERASE MJ0865-RELATED"/>
    <property type="match status" value="1"/>
</dbReference>
<name>A0A1V4QG29_UNCW3</name>
<dbReference type="Pfam" id="PF04055">
    <property type="entry name" value="Radical_SAM"/>
    <property type="match status" value="1"/>
</dbReference>
<evidence type="ECO:0000256" key="3">
    <source>
        <dbReference type="ARBA" id="ARBA00022723"/>
    </source>
</evidence>
<dbReference type="InterPro" id="IPR006638">
    <property type="entry name" value="Elp3/MiaA/NifB-like_rSAM"/>
</dbReference>
<feature type="domain" description="Radical SAM core" evidence="7">
    <location>
        <begin position="146"/>
        <end position="390"/>
    </location>
</feature>
<dbReference type="GO" id="GO:0046872">
    <property type="term" value="F:metal ion binding"/>
    <property type="evidence" value="ECO:0007669"/>
    <property type="project" value="UniProtKB-KW"/>
</dbReference>
<proteinExistence type="predicted"/>
<dbReference type="PANTHER" id="PTHR43409">
    <property type="entry name" value="ANAEROBIC MAGNESIUM-PROTOPORPHYRIN IX MONOMETHYL ESTER CYCLASE-RELATED"/>
    <property type="match status" value="1"/>
</dbReference>
<reference evidence="9" key="1">
    <citation type="submission" date="2017-01" db="EMBL/GenBank/DDBJ databases">
        <title>Novel pathways for hydrocarbon cycling and metabolic interdependencies in hydrothermal sediment communities.</title>
        <authorList>
            <person name="Dombrowski N."/>
            <person name="Seitz K."/>
            <person name="Teske A."/>
            <person name="Baker B."/>
        </authorList>
    </citation>
    <scope>NUCLEOTIDE SEQUENCE [LARGE SCALE GENOMIC DNA]</scope>
</reference>
<comment type="cofactor">
    <cofactor evidence="1">
        <name>[4Fe-4S] cluster</name>
        <dbReference type="ChEBI" id="CHEBI:49883"/>
    </cofactor>
</comment>
<dbReference type="NCBIfam" id="TIGR04013">
    <property type="entry name" value="B12_SAM_MJ_1487"/>
    <property type="match status" value="1"/>
</dbReference>
<dbReference type="InterPro" id="IPR023980">
    <property type="entry name" value="CHP04013_B12-bd/rSAM"/>
</dbReference>
<dbReference type="Gene3D" id="3.40.50.280">
    <property type="entry name" value="Cobalamin-binding domain"/>
    <property type="match status" value="1"/>
</dbReference>
<dbReference type="GO" id="GO:0031419">
    <property type="term" value="F:cobalamin binding"/>
    <property type="evidence" value="ECO:0007669"/>
    <property type="project" value="InterPro"/>
</dbReference>
<sequence length="396" mass="44724">MGALETVTLKDKFKVYIVKREERLLNDIGAIVERHKKCIIAFSYFISQVQKIKECIRILRKRCAQKVIFICGGPQATGEPHISLEMGFDIVVRGEAEETFINLLNNIAEQKGYEEVKGIIYSKKGQYLDTGRGKTPCLDQFPPFAVEHRLFGPIEITRGCPFGCKFCQTPYLFGMKPRHRSIDSICRAVNQMKSYGLTDIRFISPNAFSYGADGKKMNIVTLTNLLKEVRRVLEKKGRLFFGSFPSEVRPEFVNEQTIDLIKRYCDNDNIIIGAQSGSQRILALCNRGHTVEDVYQAVRLTLKNGLKTNVDFIFGLPEEGEEEISDSIKVMQDLIKLGARIHAHTFIPLPQTPFSKSSGTALSPALSKFLEKGKSDGTVFGDWQKQAEIRKVMVHT</sequence>
<evidence type="ECO:0000259" key="6">
    <source>
        <dbReference type="PROSITE" id="PS51332"/>
    </source>
</evidence>
<dbReference type="SFLD" id="SFLDS00029">
    <property type="entry name" value="Radical_SAM"/>
    <property type="match status" value="1"/>
</dbReference>
<evidence type="ECO:0000313" key="9">
    <source>
        <dbReference type="Proteomes" id="UP000191663"/>
    </source>
</evidence>
<dbReference type="InterPro" id="IPR007197">
    <property type="entry name" value="rSAM"/>
</dbReference>
<comment type="caution">
    <text evidence="8">The sequence shown here is derived from an EMBL/GenBank/DDBJ whole genome shotgun (WGS) entry which is preliminary data.</text>
</comment>
<dbReference type="AlphaFoldDB" id="A0A1V4QG29"/>
<dbReference type="InterPro" id="IPR051198">
    <property type="entry name" value="BchE-like"/>
</dbReference>
<dbReference type="InterPro" id="IPR023404">
    <property type="entry name" value="rSAM_horseshoe"/>
</dbReference>
<dbReference type="GO" id="GO:0003824">
    <property type="term" value="F:catalytic activity"/>
    <property type="evidence" value="ECO:0007669"/>
    <property type="project" value="InterPro"/>
</dbReference>
<evidence type="ECO:0000256" key="1">
    <source>
        <dbReference type="ARBA" id="ARBA00001966"/>
    </source>
</evidence>
<keyword evidence="5" id="KW-0411">Iron-sulfur</keyword>
<dbReference type="SFLD" id="SFLDG01082">
    <property type="entry name" value="B12-binding_domain_containing"/>
    <property type="match status" value="1"/>
</dbReference>
<feature type="domain" description="B12-binding" evidence="6">
    <location>
        <begin position="1"/>
        <end position="114"/>
    </location>
</feature>
<accession>A0A1V4QG29</accession>
<dbReference type="InterPro" id="IPR058240">
    <property type="entry name" value="rSAM_sf"/>
</dbReference>
<evidence type="ECO:0000256" key="5">
    <source>
        <dbReference type="ARBA" id="ARBA00023014"/>
    </source>
</evidence>
<evidence type="ECO:0000259" key="7">
    <source>
        <dbReference type="PROSITE" id="PS51918"/>
    </source>
</evidence>
<dbReference type="PROSITE" id="PS51332">
    <property type="entry name" value="B12_BINDING"/>
    <property type="match status" value="1"/>
</dbReference>
<evidence type="ECO:0000256" key="4">
    <source>
        <dbReference type="ARBA" id="ARBA00023004"/>
    </source>
</evidence>